<protein>
    <submittedName>
        <fullName evidence="1">Phospholipase</fullName>
    </submittedName>
</protein>
<dbReference type="Proteomes" id="UP000757103">
    <property type="component" value="Unassembled WGS sequence"/>
</dbReference>
<reference evidence="1" key="1">
    <citation type="journal article" date="2021" name="PeerJ">
        <title>Extensive microbial diversity within the chicken gut microbiome revealed by metagenomics and culture.</title>
        <authorList>
            <person name="Gilroy R."/>
            <person name="Ravi A."/>
            <person name="Getino M."/>
            <person name="Pursley I."/>
            <person name="Horton D.L."/>
            <person name="Alikhan N.F."/>
            <person name="Baker D."/>
            <person name="Gharbi K."/>
            <person name="Hall N."/>
            <person name="Watson M."/>
            <person name="Adriaenssens E.M."/>
            <person name="Foster-Nyarko E."/>
            <person name="Jarju S."/>
            <person name="Secka A."/>
            <person name="Antonio M."/>
            <person name="Oren A."/>
            <person name="Chaudhuri R.R."/>
            <person name="La Ragione R."/>
            <person name="Hildebrand F."/>
            <person name="Pallen M.J."/>
        </authorList>
    </citation>
    <scope>NUCLEOTIDE SEQUENCE</scope>
    <source>
        <strain evidence="1">CHK121-7720</strain>
    </source>
</reference>
<sequence length="137" mass="16061">MIILVVAIILLGLVTYYFHRRDLKREATAGPQTEAEKSPEPPQECCGQHLVCERDSLLAAVSKTIEYYDDEELDEWKETPADQYTPEQVELFREIFYTLRPDDVPGWVRSLQLRQIEVPEELRDEILLVVNDQRNNR</sequence>
<evidence type="ECO:0000313" key="2">
    <source>
        <dbReference type="Proteomes" id="UP000757103"/>
    </source>
</evidence>
<evidence type="ECO:0000313" key="1">
    <source>
        <dbReference type="EMBL" id="HJG89994.1"/>
    </source>
</evidence>
<accession>A0A921SW21</accession>
<comment type="caution">
    <text evidence="1">The sequence shown here is derived from an EMBL/GenBank/DDBJ whole genome shotgun (WGS) entry which is preliminary data.</text>
</comment>
<dbReference type="AlphaFoldDB" id="A0A921SW21"/>
<name>A0A921SW21_9BACT</name>
<gene>
    <name evidence="1" type="ORF">K8U91_11065</name>
</gene>
<dbReference type="RefSeq" id="WP_025278982.1">
    <property type="nucleotide sequence ID" value="NZ_CALUJX010000001.1"/>
</dbReference>
<organism evidence="1 2">
    <name type="scientific">Barnesiella viscericola</name>
    <dbReference type="NCBI Taxonomy" id="397865"/>
    <lineage>
        <taxon>Bacteria</taxon>
        <taxon>Pseudomonadati</taxon>
        <taxon>Bacteroidota</taxon>
        <taxon>Bacteroidia</taxon>
        <taxon>Bacteroidales</taxon>
        <taxon>Barnesiellaceae</taxon>
        <taxon>Barnesiella</taxon>
    </lineage>
</organism>
<reference evidence="1" key="2">
    <citation type="submission" date="2021-09" db="EMBL/GenBank/DDBJ databases">
        <authorList>
            <person name="Gilroy R."/>
        </authorList>
    </citation>
    <scope>NUCLEOTIDE SEQUENCE</scope>
    <source>
        <strain evidence="1">CHK121-7720</strain>
    </source>
</reference>
<dbReference type="EMBL" id="DYUD01000030">
    <property type="protein sequence ID" value="HJG89994.1"/>
    <property type="molecule type" value="Genomic_DNA"/>
</dbReference>
<dbReference type="GeneID" id="90529645"/>
<proteinExistence type="predicted"/>